<dbReference type="Proteomes" id="UP001153404">
    <property type="component" value="Unassembled WGS sequence"/>
</dbReference>
<dbReference type="RefSeq" id="WP_277531160.1">
    <property type="nucleotide sequence ID" value="NZ_JAPDIA010000003.1"/>
</dbReference>
<proteinExistence type="predicted"/>
<organism evidence="1 2">
    <name type="scientific">Cohnella rhizosphaerae</name>
    <dbReference type="NCBI Taxonomy" id="1457232"/>
    <lineage>
        <taxon>Bacteria</taxon>
        <taxon>Bacillati</taxon>
        <taxon>Bacillota</taxon>
        <taxon>Bacilli</taxon>
        <taxon>Bacillales</taxon>
        <taxon>Paenibacillaceae</taxon>
        <taxon>Cohnella</taxon>
    </lineage>
</organism>
<dbReference type="SUPFAM" id="SSF55874">
    <property type="entry name" value="ATPase domain of HSP90 chaperone/DNA topoisomerase II/histidine kinase"/>
    <property type="match status" value="1"/>
</dbReference>
<dbReference type="PANTHER" id="PTHR34220:SF7">
    <property type="entry name" value="SENSOR HISTIDINE KINASE YPDA"/>
    <property type="match status" value="1"/>
</dbReference>
<name>A0A9X4KRR6_9BACL</name>
<dbReference type="AlphaFoldDB" id="A0A9X4KRR6"/>
<evidence type="ECO:0000313" key="1">
    <source>
        <dbReference type="EMBL" id="MDG0809700.1"/>
    </source>
</evidence>
<comment type="caution">
    <text evidence="1">The sequence shown here is derived from an EMBL/GenBank/DDBJ whole genome shotgun (WGS) entry which is preliminary data.</text>
</comment>
<dbReference type="Gene3D" id="3.30.565.10">
    <property type="entry name" value="Histidine kinase-like ATPase, C-terminal domain"/>
    <property type="match status" value="1"/>
</dbReference>
<evidence type="ECO:0000313" key="2">
    <source>
        <dbReference type="Proteomes" id="UP001153404"/>
    </source>
</evidence>
<evidence type="ECO:0008006" key="3">
    <source>
        <dbReference type="Google" id="ProtNLM"/>
    </source>
</evidence>
<keyword evidence="2" id="KW-1185">Reference proteome</keyword>
<reference evidence="1" key="1">
    <citation type="submission" date="2022-10" db="EMBL/GenBank/DDBJ databases">
        <title>Comparative genomic analysis of Cohnella hashimotonis sp. nov., isolated from the International Space Station.</title>
        <authorList>
            <person name="Simpson A."/>
            <person name="Venkateswaran K."/>
        </authorList>
    </citation>
    <scope>NUCLEOTIDE SEQUENCE</scope>
    <source>
        <strain evidence="1">DSM 28161</strain>
    </source>
</reference>
<sequence length="104" mass="11389">MILQPVLENAFEHGLEDLEENGLLSVRFLPEKDGLLIEVANNGAPMTDETLRQFQFDIQSNEAAEVTGLINIHRRIRLLMGNESGLSVASGAFGVIVSIRLATI</sequence>
<dbReference type="PANTHER" id="PTHR34220">
    <property type="entry name" value="SENSOR HISTIDINE KINASE YPDA"/>
    <property type="match status" value="1"/>
</dbReference>
<accession>A0A9X4KRR6</accession>
<dbReference type="EMBL" id="JAPDIA010000003">
    <property type="protein sequence ID" value="MDG0809700.1"/>
    <property type="molecule type" value="Genomic_DNA"/>
</dbReference>
<dbReference type="InterPro" id="IPR036890">
    <property type="entry name" value="HATPase_C_sf"/>
</dbReference>
<gene>
    <name evidence="1" type="ORF">OMP40_10365</name>
</gene>
<dbReference type="InterPro" id="IPR050640">
    <property type="entry name" value="Bact_2-comp_sensor_kinase"/>
</dbReference>
<protein>
    <recommendedName>
        <fullName evidence="3">Sensor histidine kinase</fullName>
    </recommendedName>
</protein>